<keyword evidence="7 11" id="KW-0472">Membrane</keyword>
<dbReference type="GeneID" id="89974375"/>
<comment type="subcellular location">
    <subcellularLocation>
        <location evidence="1">Membrane</location>
        <topology evidence="1">Multi-pass membrane protein</topology>
    </subcellularLocation>
</comment>
<reference evidence="13 14" key="1">
    <citation type="submission" date="2023-08" db="EMBL/GenBank/DDBJ databases">
        <title>Black Yeasts Isolated from many extreme environments.</title>
        <authorList>
            <person name="Coleine C."/>
            <person name="Stajich J.E."/>
            <person name="Selbmann L."/>
        </authorList>
    </citation>
    <scope>NUCLEOTIDE SEQUENCE [LARGE SCALE GENOMIC DNA]</scope>
    <source>
        <strain evidence="13 14">CCFEE 5792</strain>
    </source>
</reference>
<comment type="caution">
    <text evidence="13">The sequence shown here is derived from an EMBL/GenBank/DDBJ whole genome shotgun (WGS) entry which is preliminary data.</text>
</comment>
<evidence type="ECO:0000256" key="3">
    <source>
        <dbReference type="ARBA" id="ARBA00022448"/>
    </source>
</evidence>
<keyword evidence="12" id="KW-0732">Signal</keyword>
<protein>
    <recommendedName>
        <fullName evidence="15">Aquaporin rerated protein, other eukaryote</fullName>
    </recommendedName>
</protein>
<evidence type="ECO:0000256" key="10">
    <source>
        <dbReference type="SAM" id="MobiDB-lite"/>
    </source>
</evidence>
<keyword evidence="4 9" id="KW-0812">Transmembrane</keyword>
<keyword evidence="6 11" id="KW-1133">Transmembrane helix</keyword>
<dbReference type="Gene3D" id="1.20.1080.10">
    <property type="entry name" value="Glycerol uptake facilitator protein"/>
    <property type="match status" value="1"/>
</dbReference>
<evidence type="ECO:0000256" key="2">
    <source>
        <dbReference type="ARBA" id="ARBA00006175"/>
    </source>
</evidence>
<dbReference type="EMBL" id="JAVRRD010000023">
    <property type="protein sequence ID" value="KAK5048013.1"/>
    <property type="molecule type" value="Genomic_DNA"/>
</dbReference>
<feature type="compositionally biased region" description="Basic and acidic residues" evidence="10">
    <location>
        <begin position="292"/>
        <end position="305"/>
    </location>
</feature>
<evidence type="ECO:0000256" key="9">
    <source>
        <dbReference type="RuleBase" id="RU000477"/>
    </source>
</evidence>
<dbReference type="InterPro" id="IPR034294">
    <property type="entry name" value="Aquaporin_transptr"/>
</dbReference>
<proteinExistence type="inferred from homology"/>
<feature type="transmembrane region" description="Helical" evidence="11">
    <location>
        <begin position="202"/>
        <end position="222"/>
    </location>
</feature>
<evidence type="ECO:0000256" key="8">
    <source>
        <dbReference type="ARBA" id="ARBA00034651"/>
    </source>
</evidence>
<dbReference type="RefSeq" id="XP_064703519.1">
    <property type="nucleotide sequence ID" value="XM_064849764.1"/>
</dbReference>
<evidence type="ECO:0000256" key="7">
    <source>
        <dbReference type="ARBA" id="ARBA00023136"/>
    </source>
</evidence>
<evidence type="ECO:0000313" key="14">
    <source>
        <dbReference type="Proteomes" id="UP001358417"/>
    </source>
</evidence>
<feature type="compositionally biased region" description="Polar residues" evidence="10">
    <location>
        <begin position="308"/>
        <end position="320"/>
    </location>
</feature>
<keyword evidence="3 9" id="KW-0813">Transport</keyword>
<dbReference type="PANTHER" id="PTHR19139">
    <property type="entry name" value="AQUAPORIN TRANSPORTER"/>
    <property type="match status" value="1"/>
</dbReference>
<evidence type="ECO:0000256" key="6">
    <source>
        <dbReference type="ARBA" id="ARBA00022989"/>
    </source>
</evidence>
<dbReference type="PANTHER" id="PTHR19139:SF199">
    <property type="entry name" value="MIP17260P"/>
    <property type="match status" value="1"/>
</dbReference>
<feature type="signal peptide" evidence="12">
    <location>
        <begin position="1"/>
        <end position="20"/>
    </location>
</feature>
<dbReference type="GO" id="GO:0015250">
    <property type="term" value="F:water channel activity"/>
    <property type="evidence" value="ECO:0007669"/>
    <property type="project" value="TreeGrafter"/>
</dbReference>
<feature type="transmembrane region" description="Helical" evidence="11">
    <location>
        <begin position="75"/>
        <end position="107"/>
    </location>
</feature>
<dbReference type="FunFam" id="1.20.1080.10:FF:000014">
    <property type="entry name" value="Aquaporin 1"/>
    <property type="match status" value="1"/>
</dbReference>
<keyword evidence="14" id="KW-1185">Reference proteome</keyword>
<sequence>MGEFAGTFLFLFFAFSGTQVANTPQTTSGNTSTNLPQGPNPIALLYISLCFGFSLAANAWVFFRVSGGLFNPAVTFGLCLIGALPLTRGALVFIAQMFGAMASAGVVKALFPGPLAVTTSLGGGTNLAQGVFIEMFLTAQLVFTIIMLAAEKHKGTFLAPVGIGLSLFIAELSGVYYTGGSLNPARSFGPCVANRDFPSEHWIYWVGPLMGAALASGFFWIIKSCEYQTANPGQDFDDLEASAFNPEESLTRPVVMPNAIIDRPMSSDRGSRPSGDDPASSLLARLQSGDRSVLRQDSREARADGVQRGQQSDGTGSKTYVSEKDGSTDNSNIHHKTTIDP</sequence>
<feature type="transmembrane region" description="Helical" evidence="11">
    <location>
        <begin position="157"/>
        <end position="177"/>
    </location>
</feature>
<dbReference type="Pfam" id="PF00230">
    <property type="entry name" value="MIP"/>
    <property type="match status" value="1"/>
</dbReference>
<evidence type="ECO:0000256" key="12">
    <source>
        <dbReference type="SAM" id="SignalP"/>
    </source>
</evidence>
<organism evidence="13 14">
    <name type="scientific">Exophiala bonariae</name>
    <dbReference type="NCBI Taxonomy" id="1690606"/>
    <lineage>
        <taxon>Eukaryota</taxon>
        <taxon>Fungi</taxon>
        <taxon>Dikarya</taxon>
        <taxon>Ascomycota</taxon>
        <taxon>Pezizomycotina</taxon>
        <taxon>Eurotiomycetes</taxon>
        <taxon>Chaetothyriomycetidae</taxon>
        <taxon>Chaetothyriales</taxon>
        <taxon>Herpotrichiellaceae</taxon>
        <taxon>Exophiala</taxon>
    </lineage>
</organism>
<dbReference type="AlphaFoldDB" id="A0AAV9N410"/>
<feature type="compositionally biased region" description="Basic and acidic residues" evidence="10">
    <location>
        <begin position="265"/>
        <end position="275"/>
    </location>
</feature>
<comment type="catalytic activity">
    <reaction evidence="8">
        <text>H2O(in) = H2O(out)</text>
        <dbReference type="Rhea" id="RHEA:29667"/>
        <dbReference type="ChEBI" id="CHEBI:15377"/>
    </reaction>
</comment>
<evidence type="ECO:0000256" key="4">
    <source>
        <dbReference type="ARBA" id="ARBA00022692"/>
    </source>
</evidence>
<dbReference type="GO" id="GO:0005886">
    <property type="term" value="C:plasma membrane"/>
    <property type="evidence" value="ECO:0007669"/>
    <property type="project" value="TreeGrafter"/>
</dbReference>
<dbReference type="SUPFAM" id="SSF81338">
    <property type="entry name" value="Aquaporin-like"/>
    <property type="match status" value="1"/>
</dbReference>
<evidence type="ECO:0000256" key="11">
    <source>
        <dbReference type="SAM" id="Phobius"/>
    </source>
</evidence>
<dbReference type="InterPro" id="IPR000425">
    <property type="entry name" value="MIP"/>
</dbReference>
<feature type="transmembrane region" description="Helical" evidence="11">
    <location>
        <begin position="44"/>
        <end position="63"/>
    </location>
</feature>
<dbReference type="PRINTS" id="PR00783">
    <property type="entry name" value="MINTRINSICP"/>
</dbReference>
<keyword evidence="5" id="KW-0677">Repeat</keyword>
<evidence type="ECO:0008006" key="15">
    <source>
        <dbReference type="Google" id="ProtNLM"/>
    </source>
</evidence>
<evidence type="ECO:0000313" key="13">
    <source>
        <dbReference type="EMBL" id="KAK5048013.1"/>
    </source>
</evidence>
<name>A0AAV9N410_9EURO</name>
<accession>A0AAV9N410</accession>
<gene>
    <name evidence="13" type="ORF">LTR84_006203</name>
</gene>
<feature type="region of interest" description="Disordered" evidence="10">
    <location>
        <begin position="255"/>
        <end position="341"/>
    </location>
</feature>
<evidence type="ECO:0000256" key="5">
    <source>
        <dbReference type="ARBA" id="ARBA00022737"/>
    </source>
</evidence>
<feature type="transmembrane region" description="Helical" evidence="11">
    <location>
        <begin position="127"/>
        <end position="150"/>
    </location>
</feature>
<dbReference type="InterPro" id="IPR023271">
    <property type="entry name" value="Aquaporin-like"/>
</dbReference>
<comment type="similarity">
    <text evidence="2 9">Belongs to the MIP/aquaporin (TC 1.A.8) family.</text>
</comment>
<evidence type="ECO:0000256" key="1">
    <source>
        <dbReference type="ARBA" id="ARBA00004141"/>
    </source>
</evidence>
<feature type="chain" id="PRO_5043877670" description="Aquaporin rerated protein, other eukaryote" evidence="12">
    <location>
        <begin position="21"/>
        <end position="341"/>
    </location>
</feature>
<dbReference type="Proteomes" id="UP001358417">
    <property type="component" value="Unassembled WGS sequence"/>
</dbReference>